<feature type="domain" description="DNA mismatch repair proteins mutS family" evidence="10">
    <location>
        <begin position="609"/>
        <end position="625"/>
    </location>
</feature>
<dbReference type="Gene3D" id="1.10.1420.10">
    <property type="match status" value="2"/>
</dbReference>
<dbReference type="Pfam" id="PF00488">
    <property type="entry name" value="MutS_V"/>
    <property type="match status" value="2"/>
</dbReference>
<feature type="coiled-coil region" evidence="9">
    <location>
        <begin position="367"/>
        <end position="394"/>
    </location>
</feature>
<dbReference type="SMART" id="SM00533">
    <property type="entry name" value="MUTSd"/>
    <property type="match status" value="1"/>
</dbReference>
<keyword evidence="8" id="KW-0539">Nucleus</keyword>
<dbReference type="Proteomes" id="UP000053105">
    <property type="component" value="Unassembled WGS sequence"/>
</dbReference>
<dbReference type="GO" id="GO:0005524">
    <property type="term" value="F:ATP binding"/>
    <property type="evidence" value="ECO:0007669"/>
    <property type="project" value="UniProtKB-KW"/>
</dbReference>
<name>A0A0N0U3U0_9HYME</name>
<dbReference type="GO" id="GO:0006312">
    <property type="term" value="P:mitotic recombination"/>
    <property type="evidence" value="ECO:0007669"/>
    <property type="project" value="TreeGrafter"/>
</dbReference>
<evidence type="ECO:0000256" key="8">
    <source>
        <dbReference type="ARBA" id="ARBA00023242"/>
    </source>
</evidence>
<dbReference type="PROSITE" id="PS00486">
    <property type="entry name" value="DNA_MISMATCH_REPAIR_2"/>
    <property type="match status" value="1"/>
</dbReference>
<dbReference type="Pfam" id="PF05190">
    <property type="entry name" value="MutS_IV"/>
    <property type="match status" value="1"/>
</dbReference>
<dbReference type="FunFam" id="3.30.420.110:FF:000002">
    <property type="entry name" value="DNA mismatch repair protein"/>
    <property type="match status" value="1"/>
</dbReference>
<evidence type="ECO:0000256" key="4">
    <source>
        <dbReference type="ARBA" id="ARBA00022763"/>
    </source>
</evidence>
<dbReference type="EMBL" id="KQ435851">
    <property type="protein sequence ID" value="KOX70744.1"/>
    <property type="molecule type" value="Genomic_DNA"/>
</dbReference>
<evidence type="ECO:0000256" key="3">
    <source>
        <dbReference type="ARBA" id="ARBA00022741"/>
    </source>
</evidence>
<dbReference type="GO" id="GO:0032301">
    <property type="term" value="C:MutSalpha complex"/>
    <property type="evidence" value="ECO:0007669"/>
    <property type="project" value="TreeGrafter"/>
</dbReference>
<dbReference type="SUPFAM" id="SSF53150">
    <property type="entry name" value="DNA repair protein MutS, domain II"/>
    <property type="match status" value="1"/>
</dbReference>
<dbReference type="InterPro" id="IPR007861">
    <property type="entry name" value="DNA_mismatch_repair_MutS_clamp"/>
</dbReference>
<dbReference type="GO" id="GO:0030983">
    <property type="term" value="F:mismatched DNA binding"/>
    <property type="evidence" value="ECO:0007669"/>
    <property type="project" value="InterPro"/>
</dbReference>
<dbReference type="InterPro" id="IPR045076">
    <property type="entry name" value="MutS"/>
</dbReference>
<dbReference type="STRING" id="166423.A0A0N0U3U0"/>
<organism evidence="11 12">
    <name type="scientific">Melipona quadrifasciata</name>
    <dbReference type="NCBI Taxonomy" id="166423"/>
    <lineage>
        <taxon>Eukaryota</taxon>
        <taxon>Metazoa</taxon>
        <taxon>Ecdysozoa</taxon>
        <taxon>Arthropoda</taxon>
        <taxon>Hexapoda</taxon>
        <taxon>Insecta</taxon>
        <taxon>Pterygota</taxon>
        <taxon>Neoptera</taxon>
        <taxon>Endopterygota</taxon>
        <taxon>Hymenoptera</taxon>
        <taxon>Apocrita</taxon>
        <taxon>Aculeata</taxon>
        <taxon>Apoidea</taxon>
        <taxon>Anthophila</taxon>
        <taxon>Apidae</taxon>
        <taxon>Melipona</taxon>
    </lineage>
</organism>
<evidence type="ECO:0000256" key="1">
    <source>
        <dbReference type="ARBA" id="ARBA00004123"/>
    </source>
</evidence>
<keyword evidence="3" id="KW-0547">Nucleotide-binding</keyword>
<reference evidence="11 12" key="1">
    <citation type="submission" date="2015-07" db="EMBL/GenBank/DDBJ databases">
        <title>The genome of Melipona quadrifasciata.</title>
        <authorList>
            <person name="Pan H."/>
            <person name="Kapheim K."/>
        </authorList>
    </citation>
    <scope>NUCLEOTIDE SEQUENCE [LARGE SCALE GENOMIC DNA]</scope>
    <source>
        <strain evidence="11">0111107301</strain>
        <tissue evidence="11">Whole body</tissue>
    </source>
</reference>
<evidence type="ECO:0000259" key="10">
    <source>
        <dbReference type="PROSITE" id="PS00486"/>
    </source>
</evidence>
<proteinExistence type="inferred from homology"/>
<dbReference type="Gene3D" id="3.40.50.300">
    <property type="entry name" value="P-loop containing nucleotide triphosphate hydrolases"/>
    <property type="match status" value="2"/>
</dbReference>
<dbReference type="GO" id="GO:0006298">
    <property type="term" value="P:mismatch repair"/>
    <property type="evidence" value="ECO:0007669"/>
    <property type="project" value="InterPro"/>
</dbReference>
<gene>
    <name evidence="11" type="ORF">WN51_02168</name>
</gene>
<feature type="coiled-coil region" evidence="9">
    <location>
        <begin position="692"/>
        <end position="719"/>
    </location>
</feature>
<comment type="subcellular location">
    <subcellularLocation>
        <location evidence="1">Nucleus</location>
    </subcellularLocation>
</comment>
<evidence type="ECO:0000256" key="7">
    <source>
        <dbReference type="ARBA" id="ARBA00023204"/>
    </source>
</evidence>
<dbReference type="SMART" id="SM00534">
    <property type="entry name" value="MUTSac"/>
    <property type="match status" value="1"/>
</dbReference>
<keyword evidence="4" id="KW-0227">DNA damage</keyword>
<evidence type="ECO:0000313" key="12">
    <source>
        <dbReference type="Proteomes" id="UP000053105"/>
    </source>
</evidence>
<dbReference type="InterPro" id="IPR000432">
    <property type="entry name" value="DNA_mismatch_repair_MutS_C"/>
</dbReference>
<evidence type="ECO:0000313" key="11">
    <source>
        <dbReference type="EMBL" id="KOX70744.1"/>
    </source>
</evidence>
<dbReference type="Gene3D" id="3.30.420.110">
    <property type="entry name" value="MutS, connector domain"/>
    <property type="match status" value="1"/>
</dbReference>
<dbReference type="InterPro" id="IPR036678">
    <property type="entry name" value="MutS_con_dom_sf"/>
</dbReference>
<dbReference type="SUPFAM" id="SSF52540">
    <property type="entry name" value="P-loop containing nucleoside triphosphate hydrolases"/>
    <property type="match status" value="1"/>
</dbReference>
<accession>A0A0N0U3U0</accession>
<dbReference type="PANTHER" id="PTHR11361:SF35">
    <property type="entry name" value="DNA MISMATCH REPAIR PROTEIN MSH2"/>
    <property type="match status" value="1"/>
</dbReference>
<protein>
    <submittedName>
        <fullName evidence="11">DNA mismatch repair protein Msh2</fullName>
    </submittedName>
</protein>
<dbReference type="InterPro" id="IPR027417">
    <property type="entry name" value="P-loop_NTPase"/>
</dbReference>
<dbReference type="InterPro" id="IPR036187">
    <property type="entry name" value="DNA_mismatch_repair_MutS_sf"/>
</dbReference>
<evidence type="ECO:0000256" key="5">
    <source>
        <dbReference type="ARBA" id="ARBA00022840"/>
    </source>
</evidence>
<dbReference type="SUPFAM" id="SSF48334">
    <property type="entry name" value="DNA repair protein MutS, domain III"/>
    <property type="match status" value="1"/>
</dbReference>
<dbReference type="InterPro" id="IPR007860">
    <property type="entry name" value="DNA_mmatch_repair_MutS_con_dom"/>
</dbReference>
<dbReference type="Pfam" id="PF05192">
    <property type="entry name" value="MutS_III"/>
    <property type="match status" value="1"/>
</dbReference>
<dbReference type="InterPro" id="IPR007696">
    <property type="entry name" value="DNA_mismatch_repair_MutS_core"/>
</dbReference>
<dbReference type="InterPro" id="IPR016151">
    <property type="entry name" value="DNA_mismatch_repair_MutS_N"/>
</dbReference>
<sequence>MIGADPYKTEGVILNKNHFESFIRDLLLVKQYRIEVYVNQGSAKNQNWVLEYKGSPGNLTQFEDVLFGNNDVAVSVRIIAVKLGMEGKSRIVGLSCIDTTATSFSVCEFQDNESFSNLESLVVTLAPKECLLIQGEGSYEFQALKQVMERNNVMVTTRKKSEFSTESVIQDLNTLIKFKKGQQQNIQSLPEANLSFAMSAISALIKYLDLTSDEGNLNEFTIDQIKESRYLKLDSAAIKALNIEPRADTSSTLNGNAPTSILGLLDKCRTPQGHRLLAQWVRQPLKDLSLIKERHDIVEALVNDNELRSNLSEDHLRQQFYNVNVVALKTMFSDPLSELIKDMDKFQQMIEQTIDLDSAEKGDFLVKAEFDDELKELKNTMNEMETKLQSQLAKVAFDLSIEAGKSLKLESNQQFGYYFRVTLKEEKVLRNKKQYIILDSNKSGVRFRSNKLNDLNDNYLSARDKYTVEQKKVVAEIIEIAAGYSGTIKATGNVLASLDVLTAFASVAVSANKPYVRPEMLSSEMGECHFCIITGPNMGGKSTYIRSAGVSALMAHIGSFVPCDQAKISQLDCILARVGADDSQLKGLSTFMMEMIETAAILKTATCNSLVLIDELGRGTSTYEGCDDDKLTLLYKVKPGVCDQSFGIHVAKMANFPQDVIEFAKRKQAELEDYQDSVFEGSDNPQKKKDIIKEAEILIAEFINKCKNLDKSLSDVELEDKISTFKTEVLSHENPYIKTLLAAS</sequence>
<dbReference type="Pfam" id="PF05188">
    <property type="entry name" value="MutS_II"/>
    <property type="match status" value="1"/>
</dbReference>
<dbReference type="OrthoDB" id="295033at2759"/>
<dbReference type="AlphaFoldDB" id="A0A0N0U3U0"/>
<dbReference type="InterPro" id="IPR011184">
    <property type="entry name" value="DNA_mismatch_repair_Msh2"/>
</dbReference>
<dbReference type="PANTHER" id="PTHR11361">
    <property type="entry name" value="DNA MISMATCH REPAIR PROTEIN MUTS FAMILY MEMBER"/>
    <property type="match status" value="1"/>
</dbReference>
<evidence type="ECO:0000256" key="6">
    <source>
        <dbReference type="ARBA" id="ARBA00023125"/>
    </source>
</evidence>
<evidence type="ECO:0000256" key="9">
    <source>
        <dbReference type="SAM" id="Coils"/>
    </source>
</evidence>
<keyword evidence="12" id="KW-1185">Reference proteome</keyword>
<keyword evidence="7" id="KW-0234">DNA repair</keyword>
<comment type="similarity">
    <text evidence="2">Belongs to the DNA mismatch repair MutS family.</text>
</comment>
<keyword evidence="6" id="KW-0238">DNA-binding</keyword>
<keyword evidence="5" id="KW-0067">ATP-binding</keyword>
<dbReference type="PIRSF" id="PIRSF005813">
    <property type="entry name" value="MSH2"/>
    <property type="match status" value="1"/>
</dbReference>
<keyword evidence="9" id="KW-0175">Coiled coil</keyword>
<evidence type="ECO:0000256" key="2">
    <source>
        <dbReference type="ARBA" id="ARBA00006271"/>
    </source>
</evidence>
<dbReference type="Gene3D" id="3.40.1170.10">
    <property type="entry name" value="DNA repair protein MutS, domain I"/>
    <property type="match status" value="1"/>
</dbReference>
<dbReference type="GO" id="GO:0140664">
    <property type="term" value="F:ATP-dependent DNA damage sensor activity"/>
    <property type="evidence" value="ECO:0007669"/>
    <property type="project" value="InterPro"/>
</dbReference>